<keyword evidence="2" id="KW-1185">Reference proteome</keyword>
<dbReference type="EMBL" id="SODD01000038">
    <property type="protein sequence ID" value="TDW14586.1"/>
    <property type="molecule type" value="Genomic_DNA"/>
</dbReference>
<evidence type="ECO:0000313" key="1">
    <source>
        <dbReference type="EMBL" id="TDW14586.1"/>
    </source>
</evidence>
<dbReference type="InterPro" id="IPR036412">
    <property type="entry name" value="HAD-like_sf"/>
</dbReference>
<dbReference type="InterPro" id="IPR041492">
    <property type="entry name" value="HAD_2"/>
</dbReference>
<proteinExistence type="predicted"/>
<gene>
    <name evidence="1" type="ORF">EDD63_13813</name>
</gene>
<keyword evidence="1" id="KW-0378">Hydrolase</keyword>
<protein>
    <submittedName>
        <fullName evidence="1">HAD superfamily hydrolase (TIGR01509 family)/HAD superfamily hydrolase (TIGR01549 family)</fullName>
    </submittedName>
</protein>
<name>A0A4R7ZCL5_9FIRM</name>
<dbReference type="Gene3D" id="1.10.150.240">
    <property type="entry name" value="Putative phosphatase, domain 2"/>
    <property type="match status" value="1"/>
</dbReference>
<dbReference type="SFLD" id="SFLDG01129">
    <property type="entry name" value="C1.5:_HAD__Beta-PGM__Phosphata"/>
    <property type="match status" value="1"/>
</dbReference>
<dbReference type="PANTHER" id="PTHR18901:SF38">
    <property type="entry name" value="PSEUDOURIDINE-5'-PHOSPHATASE"/>
    <property type="match status" value="1"/>
</dbReference>
<organism evidence="1 2">
    <name type="scientific">Breznakia blatticola</name>
    <dbReference type="NCBI Taxonomy" id="1754012"/>
    <lineage>
        <taxon>Bacteria</taxon>
        <taxon>Bacillati</taxon>
        <taxon>Bacillota</taxon>
        <taxon>Erysipelotrichia</taxon>
        <taxon>Erysipelotrichales</taxon>
        <taxon>Erysipelotrichaceae</taxon>
        <taxon>Breznakia</taxon>
    </lineage>
</organism>
<dbReference type="GO" id="GO:0016791">
    <property type="term" value="F:phosphatase activity"/>
    <property type="evidence" value="ECO:0007669"/>
    <property type="project" value="TreeGrafter"/>
</dbReference>
<evidence type="ECO:0000313" key="2">
    <source>
        <dbReference type="Proteomes" id="UP000294743"/>
    </source>
</evidence>
<dbReference type="SFLD" id="SFLDS00003">
    <property type="entry name" value="Haloacid_Dehalogenase"/>
    <property type="match status" value="1"/>
</dbReference>
<dbReference type="PANTHER" id="PTHR18901">
    <property type="entry name" value="2-DEOXYGLUCOSE-6-PHOSPHATE PHOSPHATASE 2"/>
    <property type="match status" value="1"/>
</dbReference>
<dbReference type="PRINTS" id="PR00413">
    <property type="entry name" value="HADHALOGNASE"/>
</dbReference>
<dbReference type="Proteomes" id="UP000294743">
    <property type="component" value="Unassembled WGS sequence"/>
</dbReference>
<dbReference type="InterPro" id="IPR023198">
    <property type="entry name" value="PGP-like_dom2"/>
</dbReference>
<dbReference type="Pfam" id="PF13419">
    <property type="entry name" value="HAD_2"/>
    <property type="match status" value="1"/>
</dbReference>
<dbReference type="InterPro" id="IPR006439">
    <property type="entry name" value="HAD-SF_hydro_IA"/>
</dbReference>
<dbReference type="NCBIfam" id="TIGR01549">
    <property type="entry name" value="HAD-SF-IA-v1"/>
    <property type="match status" value="1"/>
</dbReference>
<dbReference type="AlphaFoldDB" id="A0A4R7ZCL5"/>
<reference evidence="1 2" key="1">
    <citation type="submission" date="2019-03" db="EMBL/GenBank/DDBJ databases">
        <title>Genomic Encyclopedia of Type Strains, Phase IV (KMG-IV): sequencing the most valuable type-strain genomes for metagenomic binning, comparative biology and taxonomic classification.</title>
        <authorList>
            <person name="Goeker M."/>
        </authorList>
    </citation>
    <scope>NUCLEOTIDE SEQUENCE [LARGE SCALE GENOMIC DNA]</scope>
    <source>
        <strain evidence="1 2">DSM 28867</strain>
    </source>
</reference>
<sequence>MKFPYHKTSACIFDLDGTLLDSMGLWQDIDKEYLARFNIPFDDQISEDIKSMTFNESADYFLERFELPKTKEEIMDDWNEMAEEAYRDTIPTKPGVHAFLADLEAHNIKMCIATSCTKEHALLALDRLGILKYFDFLLTCKDVGKNKEFPDVFLACAKKLDVPIEKTMVFEDLLVALQVAKKEGFQTCAVEDILTVHQNKEVKAVADIFIRDFTEFER</sequence>
<comment type="caution">
    <text evidence="1">The sequence shown here is derived from an EMBL/GenBank/DDBJ whole genome shotgun (WGS) entry which is preliminary data.</text>
</comment>
<dbReference type="NCBIfam" id="TIGR01509">
    <property type="entry name" value="HAD-SF-IA-v3"/>
    <property type="match status" value="1"/>
</dbReference>
<dbReference type="RefSeq" id="WP_134170672.1">
    <property type="nucleotide sequence ID" value="NZ_SODD01000038.1"/>
</dbReference>
<dbReference type="CDD" id="cd07505">
    <property type="entry name" value="HAD_BPGM-like"/>
    <property type="match status" value="1"/>
</dbReference>
<accession>A0A4R7ZCL5</accession>
<dbReference type="InterPro" id="IPR023214">
    <property type="entry name" value="HAD_sf"/>
</dbReference>
<dbReference type="Gene3D" id="3.40.50.1000">
    <property type="entry name" value="HAD superfamily/HAD-like"/>
    <property type="match status" value="1"/>
</dbReference>
<dbReference type="OrthoDB" id="9797743at2"/>
<dbReference type="SUPFAM" id="SSF56784">
    <property type="entry name" value="HAD-like"/>
    <property type="match status" value="1"/>
</dbReference>